<feature type="transmembrane region" description="Helical" evidence="1">
    <location>
        <begin position="107"/>
        <end position="126"/>
    </location>
</feature>
<feature type="transmembrane region" description="Helical" evidence="1">
    <location>
        <begin position="31"/>
        <end position="53"/>
    </location>
</feature>
<keyword evidence="1" id="KW-1133">Transmembrane helix</keyword>
<keyword evidence="3" id="KW-1185">Reference proteome</keyword>
<keyword evidence="1" id="KW-0472">Membrane</keyword>
<dbReference type="EMBL" id="JAQQWK010000001">
    <property type="protein sequence ID" value="KAK8055342.1"/>
    <property type="molecule type" value="Genomic_DNA"/>
</dbReference>
<comment type="caution">
    <text evidence="2">The sequence shown here is derived from an EMBL/GenBank/DDBJ whole genome shotgun (WGS) entry which is preliminary data.</text>
</comment>
<gene>
    <name evidence="2" type="ORF">PG993_000569</name>
</gene>
<evidence type="ECO:0000313" key="3">
    <source>
        <dbReference type="Proteomes" id="UP001444661"/>
    </source>
</evidence>
<sequence>MAPVGAVGASLTGAVIIQLSDWRWAFLWKSLFGVVVFGAVISVVGADLTYWAMAFPPMFASAFTIDLITASAQNIAGKAVAKRHQGVVGSEINTFRDGTDLLRGYHASAYFAVGLSATALVIFCFIRISRDTREDWGEGVNVSVQP</sequence>
<name>A0ABR1U9G0_9PEZI</name>
<accession>A0ABR1U9G0</accession>
<reference evidence="2 3" key="1">
    <citation type="submission" date="2023-01" db="EMBL/GenBank/DDBJ databases">
        <title>Analysis of 21 Apiospora genomes using comparative genomics revels a genus with tremendous synthesis potential of carbohydrate active enzymes and secondary metabolites.</title>
        <authorList>
            <person name="Sorensen T."/>
        </authorList>
    </citation>
    <scope>NUCLEOTIDE SEQUENCE [LARGE SCALE GENOMIC DNA]</scope>
    <source>
        <strain evidence="2 3">CBS 33761</strain>
    </source>
</reference>
<evidence type="ECO:0000313" key="2">
    <source>
        <dbReference type="EMBL" id="KAK8055342.1"/>
    </source>
</evidence>
<organism evidence="2 3">
    <name type="scientific">Apiospora rasikravindrae</name>
    <dbReference type="NCBI Taxonomy" id="990691"/>
    <lineage>
        <taxon>Eukaryota</taxon>
        <taxon>Fungi</taxon>
        <taxon>Dikarya</taxon>
        <taxon>Ascomycota</taxon>
        <taxon>Pezizomycotina</taxon>
        <taxon>Sordariomycetes</taxon>
        <taxon>Xylariomycetidae</taxon>
        <taxon>Amphisphaeriales</taxon>
        <taxon>Apiosporaceae</taxon>
        <taxon>Apiospora</taxon>
    </lineage>
</organism>
<dbReference type="Proteomes" id="UP001444661">
    <property type="component" value="Unassembled WGS sequence"/>
</dbReference>
<protein>
    <recommendedName>
        <fullName evidence="4">Major facilitator superfamily (MFS) profile domain-containing protein</fullName>
    </recommendedName>
</protein>
<evidence type="ECO:0008006" key="4">
    <source>
        <dbReference type="Google" id="ProtNLM"/>
    </source>
</evidence>
<proteinExistence type="predicted"/>
<evidence type="ECO:0000256" key="1">
    <source>
        <dbReference type="SAM" id="Phobius"/>
    </source>
</evidence>
<keyword evidence="1" id="KW-0812">Transmembrane</keyword>